<sequence>MRKFTFSLVVVLLFVTATRAQKIMGFTDSSATSQLSWEKQFDAQLSAANMDTWMKFLTAHPHHVGSPHDKANAEYMAALFRQWGYQTEIVTYYPLFPTPKTRVLELLGSKPYKARLEEPVLKEDKTSGQKAEQLPTYNAYSADGDVTAELVFVNRGIPADYEELERMGVDVKGKIVIAKYGGSWRGIKPKVAAEHGAVGCIIYSDPEDDGYARGDVYPQGPFRRSDGVQRGSVMDMPVYPGDPLTPGTGATKDAKRLDRAAATTIMKIPVLPISYEDALPLLQSLGGEVVPAAWRGALPVTYHTGPGKDKVHLQLAFNWDLKPLYNVIATLPGSQFPNEWVIRGNHHDGWVNGAADPISGMVAELEEARVIGEMVQQGFRNKRTLVYCAWDGEEPALLGSTEWVEDHASELQQKAVAYINSDGNSRGYINAGGSHALEPFFNEVMHEVIDPQTGVPINERLYAKTLIDAPEANRSKLIGNKNMKLAALGAGSDYSPFLQHLGITSMNLGFGGEGSGGEYHSIYDSYDLFTRFKDPGFQYGVALSKTAGRVVMRLANADVLPVDYNSFYKTVADYATDIKTMIDNMRTQTEIQNRMIKEKLFDLAKDPTKTYRAPAIKEAVPFLNFSELDNALVQLKTSVEEFQKLYANATRLPVDKQKQLNGILYQSERSLLQQKGLPRRAWYRHQIYAPGYYTGYGVKTLPGIREGIEERNWQEAGECIETATQTLQSFTQQVNAAIALLK</sequence>
<feature type="signal peptide" evidence="2">
    <location>
        <begin position="1"/>
        <end position="22"/>
    </location>
</feature>
<reference evidence="6 7" key="1">
    <citation type="submission" date="2016-03" db="EMBL/GenBank/DDBJ databases">
        <title>Niastella vici sp. nov., isolated from farmland soil.</title>
        <authorList>
            <person name="Chen L."/>
            <person name="Wang D."/>
            <person name="Yang S."/>
            <person name="Wang G."/>
        </authorList>
    </citation>
    <scope>NUCLEOTIDE SEQUENCE [LARGE SCALE GENOMIC DNA]</scope>
    <source>
        <strain evidence="6 7">DJ57</strain>
    </source>
</reference>
<dbReference type="Gene3D" id="3.50.30.30">
    <property type="match status" value="1"/>
</dbReference>
<evidence type="ECO:0000259" key="4">
    <source>
        <dbReference type="Pfam" id="PF04253"/>
    </source>
</evidence>
<protein>
    <submittedName>
        <fullName evidence="6">Folate hydrolase</fullName>
    </submittedName>
</protein>
<dbReference type="CDD" id="cd02121">
    <property type="entry name" value="PA_GCPII_like"/>
    <property type="match status" value="1"/>
</dbReference>
<feature type="domain" description="Transferrin receptor-like dimerisation" evidence="4">
    <location>
        <begin position="623"/>
        <end position="732"/>
    </location>
</feature>
<dbReference type="Gene3D" id="3.40.630.10">
    <property type="entry name" value="Zn peptidases"/>
    <property type="match status" value="1"/>
</dbReference>
<dbReference type="AlphaFoldDB" id="A0A1V9G3K8"/>
<feature type="chain" id="PRO_5012686766" evidence="2">
    <location>
        <begin position="23"/>
        <end position="742"/>
    </location>
</feature>
<comment type="caution">
    <text evidence="6">The sequence shown here is derived from an EMBL/GenBank/DDBJ whole genome shotgun (WGS) entry which is preliminary data.</text>
</comment>
<evidence type="ECO:0000313" key="7">
    <source>
        <dbReference type="Proteomes" id="UP000192796"/>
    </source>
</evidence>
<feature type="domain" description="PA" evidence="3">
    <location>
        <begin position="146"/>
        <end position="212"/>
    </location>
</feature>
<dbReference type="InterPro" id="IPR039373">
    <property type="entry name" value="Peptidase_M28B"/>
</dbReference>
<dbReference type="RefSeq" id="WP_081145994.1">
    <property type="nucleotide sequence ID" value="NZ_LVYD01000024.1"/>
</dbReference>
<evidence type="ECO:0000256" key="1">
    <source>
        <dbReference type="ARBA" id="ARBA00005634"/>
    </source>
</evidence>
<dbReference type="InterPro" id="IPR046450">
    <property type="entry name" value="PA_dom_sf"/>
</dbReference>
<keyword evidence="6" id="KW-0378">Hydrolase</keyword>
<evidence type="ECO:0000259" key="5">
    <source>
        <dbReference type="Pfam" id="PF04389"/>
    </source>
</evidence>
<dbReference type="FunFam" id="3.40.630.10:FF:000101">
    <property type="entry name" value="N-acetylated alpha-linked acidic dipeptidase like 1"/>
    <property type="match status" value="1"/>
</dbReference>
<comment type="similarity">
    <text evidence="1">Belongs to the peptidase M28 family. M28B subfamily.</text>
</comment>
<evidence type="ECO:0000259" key="3">
    <source>
        <dbReference type="Pfam" id="PF02225"/>
    </source>
</evidence>
<dbReference type="GO" id="GO:0016787">
    <property type="term" value="F:hydrolase activity"/>
    <property type="evidence" value="ECO:0007669"/>
    <property type="project" value="UniProtKB-KW"/>
</dbReference>
<dbReference type="Proteomes" id="UP000192796">
    <property type="component" value="Unassembled WGS sequence"/>
</dbReference>
<dbReference type="Gene3D" id="1.20.930.40">
    <property type="entry name" value="Transferrin receptor-like, dimerisation domain"/>
    <property type="match status" value="1"/>
</dbReference>
<dbReference type="SUPFAM" id="SSF53187">
    <property type="entry name" value="Zn-dependent exopeptidases"/>
    <property type="match status" value="1"/>
</dbReference>
<gene>
    <name evidence="6" type="ORF">A3860_16240</name>
</gene>
<dbReference type="OrthoDB" id="3646048at2"/>
<dbReference type="PANTHER" id="PTHR10404">
    <property type="entry name" value="N-ACETYLATED-ALPHA-LINKED ACIDIC DIPEPTIDASE"/>
    <property type="match status" value="1"/>
</dbReference>
<dbReference type="InterPro" id="IPR007365">
    <property type="entry name" value="TFR-like_dimer_dom"/>
</dbReference>
<dbReference type="InterPro" id="IPR007484">
    <property type="entry name" value="Peptidase_M28"/>
</dbReference>
<evidence type="ECO:0000256" key="2">
    <source>
        <dbReference type="SAM" id="SignalP"/>
    </source>
</evidence>
<dbReference type="Pfam" id="PF04253">
    <property type="entry name" value="TFR_dimer"/>
    <property type="match status" value="1"/>
</dbReference>
<proteinExistence type="inferred from homology"/>
<dbReference type="InterPro" id="IPR036757">
    <property type="entry name" value="TFR-like_dimer_dom_sf"/>
</dbReference>
<dbReference type="Pfam" id="PF02225">
    <property type="entry name" value="PA"/>
    <property type="match status" value="1"/>
</dbReference>
<dbReference type="SUPFAM" id="SSF52025">
    <property type="entry name" value="PA domain"/>
    <property type="match status" value="1"/>
</dbReference>
<keyword evidence="7" id="KW-1185">Reference proteome</keyword>
<evidence type="ECO:0000313" key="6">
    <source>
        <dbReference type="EMBL" id="OQP65219.1"/>
    </source>
</evidence>
<dbReference type="EMBL" id="LVYD01000024">
    <property type="protein sequence ID" value="OQP65219.1"/>
    <property type="molecule type" value="Genomic_DNA"/>
</dbReference>
<dbReference type="PANTHER" id="PTHR10404:SF46">
    <property type="entry name" value="VACUOLAR PROTEIN SORTING-ASSOCIATED PROTEIN 70"/>
    <property type="match status" value="1"/>
</dbReference>
<dbReference type="InterPro" id="IPR003137">
    <property type="entry name" value="PA_domain"/>
</dbReference>
<keyword evidence="2" id="KW-0732">Signal</keyword>
<dbReference type="Pfam" id="PF04389">
    <property type="entry name" value="Peptidase_M28"/>
    <property type="match status" value="1"/>
</dbReference>
<organism evidence="6 7">
    <name type="scientific">Niastella vici</name>
    <dbReference type="NCBI Taxonomy" id="1703345"/>
    <lineage>
        <taxon>Bacteria</taxon>
        <taxon>Pseudomonadati</taxon>
        <taxon>Bacteroidota</taxon>
        <taxon>Chitinophagia</taxon>
        <taxon>Chitinophagales</taxon>
        <taxon>Chitinophagaceae</taxon>
        <taxon>Niastella</taxon>
    </lineage>
</organism>
<dbReference type="STRING" id="1703345.A3860_16240"/>
<accession>A0A1V9G3K8</accession>
<dbReference type="SUPFAM" id="SSF47672">
    <property type="entry name" value="Transferrin receptor-like dimerisation domain"/>
    <property type="match status" value="1"/>
</dbReference>
<name>A0A1V9G3K8_9BACT</name>
<feature type="domain" description="Peptidase M28" evidence="5">
    <location>
        <begin position="326"/>
        <end position="527"/>
    </location>
</feature>